<organism evidence="6 7">
    <name type="scientific">Cupriavidus taiwanensis</name>
    <dbReference type="NCBI Taxonomy" id="164546"/>
    <lineage>
        <taxon>Bacteria</taxon>
        <taxon>Pseudomonadati</taxon>
        <taxon>Pseudomonadota</taxon>
        <taxon>Betaproteobacteria</taxon>
        <taxon>Burkholderiales</taxon>
        <taxon>Burkholderiaceae</taxon>
        <taxon>Cupriavidus</taxon>
    </lineage>
</organism>
<evidence type="ECO:0000313" key="7">
    <source>
        <dbReference type="Proteomes" id="UP000257139"/>
    </source>
</evidence>
<proteinExistence type="predicted"/>
<dbReference type="GO" id="GO:1902201">
    <property type="term" value="P:negative regulation of bacterial-type flagellum-dependent cell motility"/>
    <property type="evidence" value="ECO:0007669"/>
    <property type="project" value="TreeGrafter"/>
</dbReference>
<sequence>MALRQRAQRLEPGNGTAMNAGSAVRSGPRRSLQRKLAVATAVSGFCTAVLAALVIAGSYGDFAAARQNLYDISAYRNVLDAANTLSAERGPANSVLGEPPSPRSAARERLQAFRARSDAALARLSAPPSVPVGLHSHHLPPLMVERVRERLAQARAEIDELAARTPQQRDMDEIRHAIESMFEAVDALQPAIAWQVRELSVCDDGLAAPALTGKMLGDLREYAGRMASQIMAPVAARQPMPVQSLVDATRSRGRLLELWQLAGPAYNLYGATPALEQAYADAGHQFFGRGMAMVDSLVAQGRISGNYSMTPTELTNRYVPTLEPLERLRSVFLDEVVAHFTSTRERALHRLAAACGASALILAILGYMLVFARRAVFLPLLRARAEVIALAEDRGLANDGATSASAARAGRTGQAAEMRRLFDAIEILRRKLRERAALTAQLEQQARTDSLTGLLNRRALELVSARYGAHESASLVLIDVDRFKQINDRHGHPAGDQVLRNIATQMRALVPAEGVLARFGGEEFALWLPHGRPGEAAALAETLRAAIASRPVYLSGTTQLAVTASFGVAVGHGGAGNWQRLFGAADAAMYRAKAEGRNCVREAQDLEGMPGR</sequence>
<evidence type="ECO:0000256" key="1">
    <source>
        <dbReference type="ARBA" id="ARBA00012528"/>
    </source>
</evidence>
<dbReference type="GO" id="GO:0043709">
    <property type="term" value="P:cell adhesion involved in single-species biofilm formation"/>
    <property type="evidence" value="ECO:0007669"/>
    <property type="project" value="TreeGrafter"/>
</dbReference>
<evidence type="ECO:0000256" key="4">
    <source>
        <dbReference type="SAM" id="Phobius"/>
    </source>
</evidence>
<keyword evidence="4" id="KW-0472">Membrane</keyword>
<keyword evidence="4" id="KW-1133">Transmembrane helix</keyword>
<gene>
    <name evidence="6" type="ORF">CBM2594_B80227</name>
</gene>
<reference evidence="6 7" key="1">
    <citation type="submission" date="2018-01" db="EMBL/GenBank/DDBJ databases">
        <authorList>
            <person name="Clerissi C."/>
        </authorList>
    </citation>
    <scope>NUCLEOTIDE SEQUENCE [LARGE SCALE GENOMIC DNA]</scope>
    <source>
        <strain evidence="6">Cupriavidus taiwanensis STM 6021</strain>
    </source>
</reference>
<evidence type="ECO:0000259" key="5">
    <source>
        <dbReference type="PROSITE" id="PS50887"/>
    </source>
</evidence>
<dbReference type="InterPro" id="IPR043128">
    <property type="entry name" value="Rev_trsase/Diguanyl_cyclase"/>
</dbReference>
<feature type="region of interest" description="Disordered" evidence="3">
    <location>
        <begin position="1"/>
        <end position="26"/>
    </location>
</feature>
<evidence type="ECO:0000256" key="3">
    <source>
        <dbReference type="SAM" id="MobiDB-lite"/>
    </source>
</evidence>
<evidence type="ECO:0000256" key="2">
    <source>
        <dbReference type="ARBA" id="ARBA00034247"/>
    </source>
</evidence>
<evidence type="ECO:0000313" key="6">
    <source>
        <dbReference type="EMBL" id="SPC23836.1"/>
    </source>
</evidence>
<dbReference type="EMBL" id="LT978514">
    <property type="protein sequence ID" value="SPC23836.1"/>
    <property type="molecule type" value="Genomic_DNA"/>
</dbReference>
<dbReference type="Gene3D" id="3.30.70.270">
    <property type="match status" value="1"/>
</dbReference>
<dbReference type="InterPro" id="IPR050469">
    <property type="entry name" value="Diguanylate_Cyclase"/>
</dbReference>
<dbReference type="Pfam" id="PF00990">
    <property type="entry name" value="GGDEF"/>
    <property type="match status" value="1"/>
</dbReference>
<dbReference type="EC" id="2.7.7.65" evidence="1"/>
<dbReference type="RefSeq" id="WP_025585123.1">
    <property type="nucleotide sequence ID" value="NZ_LT976872.1"/>
</dbReference>
<dbReference type="GO" id="GO:0052621">
    <property type="term" value="F:diguanylate cyclase activity"/>
    <property type="evidence" value="ECO:0007669"/>
    <property type="project" value="UniProtKB-EC"/>
</dbReference>
<feature type="domain" description="GGDEF" evidence="5">
    <location>
        <begin position="471"/>
        <end position="605"/>
    </location>
</feature>
<dbReference type="SMART" id="SM00267">
    <property type="entry name" value="GGDEF"/>
    <property type="match status" value="1"/>
</dbReference>
<dbReference type="PANTHER" id="PTHR45138:SF9">
    <property type="entry name" value="DIGUANYLATE CYCLASE DGCM-RELATED"/>
    <property type="match status" value="1"/>
</dbReference>
<dbReference type="GO" id="GO:0005886">
    <property type="term" value="C:plasma membrane"/>
    <property type="evidence" value="ECO:0007669"/>
    <property type="project" value="TreeGrafter"/>
</dbReference>
<feature type="transmembrane region" description="Helical" evidence="4">
    <location>
        <begin position="36"/>
        <end position="59"/>
    </location>
</feature>
<accession>A0A7Z7JHN3</accession>
<name>A0A7Z7JHN3_9BURK</name>
<feature type="transmembrane region" description="Helical" evidence="4">
    <location>
        <begin position="351"/>
        <end position="372"/>
    </location>
</feature>
<dbReference type="PANTHER" id="PTHR45138">
    <property type="entry name" value="REGULATORY COMPONENTS OF SENSORY TRANSDUCTION SYSTEM"/>
    <property type="match status" value="1"/>
</dbReference>
<comment type="catalytic activity">
    <reaction evidence="2">
        <text>2 GTP = 3',3'-c-di-GMP + 2 diphosphate</text>
        <dbReference type="Rhea" id="RHEA:24898"/>
        <dbReference type="ChEBI" id="CHEBI:33019"/>
        <dbReference type="ChEBI" id="CHEBI:37565"/>
        <dbReference type="ChEBI" id="CHEBI:58805"/>
        <dbReference type="EC" id="2.7.7.65"/>
    </reaction>
</comment>
<dbReference type="NCBIfam" id="TIGR00254">
    <property type="entry name" value="GGDEF"/>
    <property type="match status" value="1"/>
</dbReference>
<dbReference type="Proteomes" id="UP000257139">
    <property type="component" value="Chromosome CBM2594_b"/>
</dbReference>
<dbReference type="FunFam" id="3.30.70.270:FF:000001">
    <property type="entry name" value="Diguanylate cyclase domain protein"/>
    <property type="match status" value="1"/>
</dbReference>
<dbReference type="AlphaFoldDB" id="A0A7Z7JHN3"/>
<dbReference type="InterPro" id="IPR000160">
    <property type="entry name" value="GGDEF_dom"/>
</dbReference>
<keyword evidence="4" id="KW-0812">Transmembrane</keyword>
<dbReference type="CDD" id="cd01949">
    <property type="entry name" value="GGDEF"/>
    <property type="match status" value="1"/>
</dbReference>
<protein>
    <recommendedName>
        <fullName evidence="1">diguanylate cyclase</fullName>
        <ecNumber evidence="1">2.7.7.65</ecNumber>
    </recommendedName>
</protein>
<dbReference type="SUPFAM" id="SSF55073">
    <property type="entry name" value="Nucleotide cyclase"/>
    <property type="match status" value="1"/>
</dbReference>
<dbReference type="InterPro" id="IPR029787">
    <property type="entry name" value="Nucleotide_cyclase"/>
</dbReference>
<dbReference type="PROSITE" id="PS50887">
    <property type="entry name" value="GGDEF"/>
    <property type="match status" value="1"/>
</dbReference>